<dbReference type="InterPro" id="IPR036412">
    <property type="entry name" value="HAD-like_sf"/>
</dbReference>
<name>A0ABT9D9I2_9CELL</name>
<protein>
    <recommendedName>
        <fullName evidence="5">Haloacid dehalogenase-like hydrolase domain-containing protein 2</fullName>
    </recommendedName>
</protein>
<keyword evidence="3" id="KW-0479">Metal-binding</keyword>
<dbReference type="NCBIfam" id="TIGR01458">
    <property type="entry name" value="HAD-SF-IIA-hyp3"/>
    <property type="match status" value="1"/>
</dbReference>
<dbReference type="Pfam" id="PF13242">
    <property type="entry name" value="Hydrolase_like"/>
    <property type="match status" value="1"/>
</dbReference>
<dbReference type="Pfam" id="PF13344">
    <property type="entry name" value="Hydrolase_6"/>
    <property type="match status" value="1"/>
</dbReference>
<dbReference type="EMBL" id="JAUQYP010000001">
    <property type="protein sequence ID" value="MDO8105838.1"/>
    <property type="molecule type" value="Genomic_DNA"/>
</dbReference>
<gene>
    <name evidence="6" type="ORF">Q6348_01340</name>
</gene>
<dbReference type="PANTHER" id="PTHR19288">
    <property type="entry name" value="4-NITROPHENYLPHOSPHATASE-RELATED"/>
    <property type="match status" value="1"/>
</dbReference>
<comment type="similarity">
    <text evidence="2">Belongs to the HAD-like hydrolase superfamily.</text>
</comment>
<evidence type="ECO:0000256" key="5">
    <source>
        <dbReference type="ARBA" id="ARBA00039666"/>
    </source>
</evidence>
<evidence type="ECO:0000313" key="6">
    <source>
        <dbReference type="EMBL" id="MDO8105838.1"/>
    </source>
</evidence>
<dbReference type="RefSeq" id="WP_304599539.1">
    <property type="nucleotide sequence ID" value="NZ_JAUQYP010000001.1"/>
</dbReference>
<dbReference type="InterPro" id="IPR006439">
    <property type="entry name" value="HAD-SF_hydro_IA"/>
</dbReference>
<dbReference type="SUPFAM" id="SSF56784">
    <property type="entry name" value="HAD-like"/>
    <property type="match status" value="1"/>
</dbReference>
<evidence type="ECO:0000256" key="1">
    <source>
        <dbReference type="ARBA" id="ARBA00001946"/>
    </source>
</evidence>
<evidence type="ECO:0000256" key="3">
    <source>
        <dbReference type="ARBA" id="ARBA00022723"/>
    </source>
</evidence>
<comment type="cofactor">
    <cofactor evidence="1">
        <name>Mg(2+)</name>
        <dbReference type="ChEBI" id="CHEBI:18420"/>
    </cofactor>
</comment>
<keyword evidence="7" id="KW-1185">Reference proteome</keyword>
<sequence length="265" mass="27851">MAAPRALLIDVDGVLVVSWRPLPGAVDALAAVREQVGVRFLTNTTSHTRAQLTALLRDAGFDVGQDEVVTVASAVSTYLRRNHAGARCLLLTSGDIAADLPEVRIVTEPPADVVLLGGAGEEFSYDALNTALAAVLDGAALVAMHRNLVWRTDAGLQLDTGAYLAGLEAAAGVRATVVGKPEPAMFDAALASLGVRPEECAMVGDDLDTDVRAAQARGITGVQVRTGKFRATQLEDGGPPPHVLLDSFADVPRWLREGGWRRGQT</sequence>
<dbReference type="InterPro" id="IPR023214">
    <property type="entry name" value="HAD_sf"/>
</dbReference>
<dbReference type="PANTHER" id="PTHR19288:SF46">
    <property type="entry name" value="HALOACID DEHALOGENASE-LIKE HYDROLASE DOMAIN-CONTAINING PROTEIN 2"/>
    <property type="match status" value="1"/>
</dbReference>
<dbReference type="Gene3D" id="3.40.50.1000">
    <property type="entry name" value="HAD superfamily/HAD-like"/>
    <property type="match status" value="2"/>
</dbReference>
<accession>A0ABT9D9I2</accession>
<evidence type="ECO:0000256" key="2">
    <source>
        <dbReference type="ARBA" id="ARBA00007958"/>
    </source>
</evidence>
<reference evidence="6 7" key="1">
    <citation type="submission" date="2023-07" db="EMBL/GenBank/DDBJ databases">
        <title>Description of novel actinomycetes strains, isolated from tidal flat sediment.</title>
        <authorList>
            <person name="Lu C."/>
        </authorList>
    </citation>
    <scope>NUCLEOTIDE SEQUENCE [LARGE SCALE GENOMIC DNA]</scope>
    <source>
        <strain evidence="6 7">SYSU T00b441</strain>
    </source>
</reference>
<evidence type="ECO:0000256" key="4">
    <source>
        <dbReference type="ARBA" id="ARBA00022842"/>
    </source>
</evidence>
<dbReference type="NCBIfam" id="TIGR01460">
    <property type="entry name" value="HAD-SF-IIA"/>
    <property type="match status" value="1"/>
</dbReference>
<proteinExistence type="inferred from homology"/>
<dbReference type="NCBIfam" id="TIGR01549">
    <property type="entry name" value="HAD-SF-IA-v1"/>
    <property type="match status" value="1"/>
</dbReference>
<dbReference type="Proteomes" id="UP001232536">
    <property type="component" value="Unassembled WGS sequence"/>
</dbReference>
<dbReference type="GO" id="GO:0016787">
    <property type="term" value="F:hydrolase activity"/>
    <property type="evidence" value="ECO:0007669"/>
    <property type="project" value="UniProtKB-KW"/>
</dbReference>
<dbReference type="InterPro" id="IPR006357">
    <property type="entry name" value="HAD-SF_hydro_IIA"/>
</dbReference>
<keyword evidence="6" id="KW-0378">Hydrolase</keyword>
<organism evidence="6 7">
    <name type="scientific">Actinotalea lenta</name>
    <dbReference type="NCBI Taxonomy" id="3064654"/>
    <lineage>
        <taxon>Bacteria</taxon>
        <taxon>Bacillati</taxon>
        <taxon>Actinomycetota</taxon>
        <taxon>Actinomycetes</taxon>
        <taxon>Micrococcales</taxon>
        <taxon>Cellulomonadaceae</taxon>
        <taxon>Actinotalea</taxon>
    </lineage>
</organism>
<keyword evidence="4" id="KW-0460">Magnesium</keyword>
<comment type="caution">
    <text evidence="6">The sequence shown here is derived from an EMBL/GenBank/DDBJ whole genome shotgun (WGS) entry which is preliminary data.</text>
</comment>
<dbReference type="InterPro" id="IPR006355">
    <property type="entry name" value="LHPP/HDHD2"/>
</dbReference>
<evidence type="ECO:0000313" key="7">
    <source>
        <dbReference type="Proteomes" id="UP001232536"/>
    </source>
</evidence>